<evidence type="ECO:0000256" key="4">
    <source>
        <dbReference type="ARBA" id="ARBA00022989"/>
    </source>
</evidence>
<dbReference type="GO" id="GO:0035435">
    <property type="term" value="P:phosphate ion transmembrane transport"/>
    <property type="evidence" value="ECO:0007669"/>
    <property type="project" value="TreeGrafter"/>
</dbReference>
<evidence type="ECO:0000256" key="5">
    <source>
        <dbReference type="ARBA" id="ARBA00023136"/>
    </source>
</evidence>
<feature type="transmembrane region" description="Helical" evidence="6">
    <location>
        <begin position="309"/>
        <end position="330"/>
    </location>
</feature>
<sequence length="335" mass="34981">MHSLHLGLPALLLIIAVALGFDFINGLHDAANSIATVVSTRVLPPKAAVAWAAGFNFIAFLFFGLHVARTIGTGIVSPSVMDPAVILSALAGAILWNLFTWWLGLPSSSSHALIGGIAGAGIAKAGFSAIVVAGFTKASAAIVLSPLGGFVLALIIVILASWLLRRTPPFAVDRRFRRLQLLSASLYSLGHGGNDAQKTMGIISVLLFTQGLLGPSFHVPLWVILASQTAMGLGTLFGGWRIVHTLGSKITDLKPFQGFCAETAGSISLFTATWLGIPVSTTHTITGAIVGVGLARRASAVRWGLAGNIVWAWIFTIPAAGLIGFVCYRLSALIV</sequence>
<feature type="transmembrane region" description="Helical" evidence="6">
    <location>
        <begin position="142"/>
        <end position="164"/>
    </location>
</feature>
<comment type="caution">
    <text evidence="7">The sequence shown here is derived from an EMBL/GenBank/DDBJ whole genome shotgun (WGS) entry which is preliminary data.</text>
</comment>
<keyword evidence="3 6" id="KW-0812">Transmembrane</keyword>
<dbReference type="Pfam" id="PF01384">
    <property type="entry name" value="PHO4"/>
    <property type="match status" value="1"/>
</dbReference>
<dbReference type="GO" id="GO:0005315">
    <property type="term" value="F:phosphate transmembrane transporter activity"/>
    <property type="evidence" value="ECO:0007669"/>
    <property type="project" value="InterPro"/>
</dbReference>
<evidence type="ECO:0000256" key="3">
    <source>
        <dbReference type="ARBA" id="ARBA00022692"/>
    </source>
</evidence>
<comment type="subcellular location">
    <subcellularLocation>
        <location evidence="1">Membrane</location>
        <topology evidence="1">Multi-pass membrane protein</topology>
    </subcellularLocation>
</comment>
<keyword evidence="2" id="KW-0813">Transport</keyword>
<evidence type="ECO:0000256" key="1">
    <source>
        <dbReference type="ARBA" id="ARBA00004141"/>
    </source>
</evidence>
<evidence type="ECO:0000256" key="6">
    <source>
        <dbReference type="SAM" id="Phobius"/>
    </source>
</evidence>
<evidence type="ECO:0000313" key="7">
    <source>
        <dbReference type="EMBL" id="OIQ95873.1"/>
    </source>
</evidence>
<evidence type="ECO:0000256" key="2">
    <source>
        <dbReference type="ARBA" id="ARBA00022448"/>
    </source>
</evidence>
<reference evidence="7" key="1">
    <citation type="submission" date="2016-10" db="EMBL/GenBank/DDBJ databases">
        <title>Sequence of Gallionella enrichment culture.</title>
        <authorList>
            <person name="Poehlein A."/>
            <person name="Muehling M."/>
            <person name="Daniel R."/>
        </authorList>
    </citation>
    <scope>NUCLEOTIDE SEQUENCE</scope>
</reference>
<feature type="transmembrane region" description="Helical" evidence="6">
    <location>
        <begin position="111"/>
        <end position="135"/>
    </location>
</feature>
<feature type="transmembrane region" description="Helical" evidence="6">
    <location>
        <begin position="48"/>
        <end position="68"/>
    </location>
</feature>
<protein>
    <submittedName>
        <fullName evidence="7">Low-affinity inorganic phosphate transporter 1</fullName>
    </submittedName>
</protein>
<dbReference type="InterPro" id="IPR001204">
    <property type="entry name" value="Phos_transporter"/>
</dbReference>
<dbReference type="PANTHER" id="PTHR11101:SF80">
    <property type="entry name" value="PHOSPHATE TRANSPORTER"/>
    <property type="match status" value="1"/>
</dbReference>
<dbReference type="PANTHER" id="PTHR11101">
    <property type="entry name" value="PHOSPHATE TRANSPORTER"/>
    <property type="match status" value="1"/>
</dbReference>
<dbReference type="AlphaFoldDB" id="A0A1J5RJC8"/>
<gene>
    <name evidence="7" type="primary">pitA_7</name>
    <name evidence="7" type="ORF">GALL_221190</name>
</gene>
<name>A0A1J5RJC8_9ZZZZ</name>
<keyword evidence="5 6" id="KW-0472">Membrane</keyword>
<keyword evidence="4 6" id="KW-1133">Transmembrane helix</keyword>
<accession>A0A1J5RJC8</accession>
<dbReference type="EMBL" id="MLJW01000158">
    <property type="protein sequence ID" value="OIQ95873.1"/>
    <property type="molecule type" value="Genomic_DNA"/>
</dbReference>
<dbReference type="GO" id="GO:0016020">
    <property type="term" value="C:membrane"/>
    <property type="evidence" value="ECO:0007669"/>
    <property type="project" value="UniProtKB-SubCell"/>
</dbReference>
<feature type="transmembrane region" description="Helical" evidence="6">
    <location>
        <begin position="80"/>
        <end position="99"/>
    </location>
</feature>
<proteinExistence type="predicted"/>
<organism evidence="7">
    <name type="scientific">mine drainage metagenome</name>
    <dbReference type="NCBI Taxonomy" id="410659"/>
    <lineage>
        <taxon>unclassified sequences</taxon>
        <taxon>metagenomes</taxon>
        <taxon>ecological metagenomes</taxon>
    </lineage>
</organism>